<dbReference type="Pfam" id="PF13577">
    <property type="entry name" value="SnoaL_4"/>
    <property type="match status" value="1"/>
</dbReference>
<organism evidence="2 3">
    <name type="scientific">Bosea caraganae</name>
    <dbReference type="NCBI Taxonomy" id="2763117"/>
    <lineage>
        <taxon>Bacteria</taxon>
        <taxon>Pseudomonadati</taxon>
        <taxon>Pseudomonadota</taxon>
        <taxon>Alphaproteobacteria</taxon>
        <taxon>Hyphomicrobiales</taxon>
        <taxon>Boseaceae</taxon>
        <taxon>Bosea</taxon>
    </lineage>
</organism>
<protein>
    <submittedName>
        <fullName evidence="2">Nuclear transport factor 2 family protein</fullName>
    </submittedName>
</protein>
<evidence type="ECO:0000313" key="2">
    <source>
        <dbReference type="EMBL" id="RDJ20345.1"/>
    </source>
</evidence>
<dbReference type="CDD" id="cd00531">
    <property type="entry name" value="NTF2_like"/>
    <property type="match status" value="1"/>
</dbReference>
<dbReference type="Gene3D" id="3.10.450.50">
    <property type="match status" value="1"/>
</dbReference>
<feature type="domain" description="SnoaL-like" evidence="1">
    <location>
        <begin position="7"/>
        <end position="130"/>
    </location>
</feature>
<evidence type="ECO:0000313" key="3">
    <source>
        <dbReference type="Proteomes" id="UP000255207"/>
    </source>
</evidence>
<dbReference type="AlphaFoldDB" id="A0A370KZB8"/>
<gene>
    <name evidence="2" type="ORF">DWE98_24720</name>
</gene>
<accession>A0A370KZB8</accession>
<proteinExistence type="predicted"/>
<comment type="caution">
    <text evidence="2">The sequence shown here is derived from an EMBL/GenBank/DDBJ whole genome shotgun (WGS) entry which is preliminary data.</text>
</comment>
<name>A0A370KZB8_9HYPH</name>
<reference evidence="3" key="1">
    <citation type="submission" date="2018-07" db="EMBL/GenBank/DDBJ databases">
        <authorList>
            <person name="Safronova V.I."/>
            <person name="Chirak E.R."/>
            <person name="Sazanova A.L."/>
        </authorList>
    </citation>
    <scope>NUCLEOTIDE SEQUENCE [LARGE SCALE GENOMIC DNA]</scope>
    <source>
        <strain evidence="3">RCAM04685</strain>
    </source>
</reference>
<dbReference type="RefSeq" id="WP_114831984.1">
    <property type="nucleotide sequence ID" value="NZ_QQTO01000020.1"/>
</dbReference>
<dbReference type="EMBL" id="QQTP01000019">
    <property type="protein sequence ID" value="RDJ20345.1"/>
    <property type="molecule type" value="Genomic_DNA"/>
</dbReference>
<dbReference type="InterPro" id="IPR037401">
    <property type="entry name" value="SnoaL-like"/>
</dbReference>
<dbReference type="InterPro" id="IPR032710">
    <property type="entry name" value="NTF2-like_dom_sf"/>
</dbReference>
<evidence type="ECO:0000259" key="1">
    <source>
        <dbReference type="Pfam" id="PF13577"/>
    </source>
</evidence>
<keyword evidence="3" id="KW-1185">Reference proteome</keyword>
<dbReference type="SUPFAM" id="SSF54427">
    <property type="entry name" value="NTF2-like"/>
    <property type="match status" value="1"/>
</dbReference>
<dbReference type="Proteomes" id="UP000255207">
    <property type="component" value="Unassembled WGS sequence"/>
</dbReference>
<sequence length="142" mass="16172">MMKQASLQDWFEINGLFIRYATMLDHCDVEGVVGCFSASAFIESPVLGRFEGHAGIRDFAERTERVTRERKAQFRHVVSNVTAEVDGDKAKARCYLLDFYTCDGETELLSPGEYVCDLTRVGGQWLFDSRIVIMDKSFDVHM</sequence>
<dbReference type="OrthoDB" id="581683at2"/>